<accession>A0ABW1A3H4</accession>
<evidence type="ECO:0008006" key="4">
    <source>
        <dbReference type="Google" id="ProtNLM"/>
    </source>
</evidence>
<reference evidence="3" key="1">
    <citation type="journal article" date="2019" name="Int. J. Syst. Evol. Microbiol.">
        <title>The Global Catalogue of Microorganisms (GCM) 10K type strain sequencing project: providing services to taxonomists for standard genome sequencing and annotation.</title>
        <authorList>
            <consortium name="The Broad Institute Genomics Platform"/>
            <consortium name="The Broad Institute Genome Sequencing Center for Infectious Disease"/>
            <person name="Wu L."/>
            <person name="Ma J."/>
        </authorList>
    </citation>
    <scope>NUCLEOTIDE SEQUENCE [LARGE SCALE GENOMIC DNA]</scope>
    <source>
        <strain evidence="3">KCTC 42087</strain>
    </source>
</reference>
<dbReference type="EMBL" id="JBHSON010000043">
    <property type="protein sequence ID" value="MFC5749527.1"/>
    <property type="molecule type" value="Genomic_DNA"/>
</dbReference>
<feature type="region of interest" description="Disordered" evidence="1">
    <location>
        <begin position="1"/>
        <end position="20"/>
    </location>
</feature>
<evidence type="ECO:0000313" key="3">
    <source>
        <dbReference type="Proteomes" id="UP001596074"/>
    </source>
</evidence>
<keyword evidence="3" id="KW-1185">Reference proteome</keyword>
<name>A0ABW1A3H4_9ACTN</name>
<sequence length="42" mass="4368">MDKIPIVHGDDGGSPGECPKGGEHSMDWANGAAYCTKCLATF</sequence>
<evidence type="ECO:0000256" key="1">
    <source>
        <dbReference type="SAM" id="MobiDB-lite"/>
    </source>
</evidence>
<organism evidence="2 3">
    <name type="scientific">Actinomadura rugatobispora</name>
    <dbReference type="NCBI Taxonomy" id="1994"/>
    <lineage>
        <taxon>Bacteria</taxon>
        <taxon>Bacillati</taxon>
        <taxon>Actinomycetota</taxon>
        <taxon>Actinomycetes</taxon>
        <taxon>Streptosporangiales</taxon>
        <taxon>Thermomonosporaceae</taxon>
        <taxon>Actinomadura</taxon>
    </lineage>
</organism>
<comment type="caution">
    <text evidence="2">The sequence shown here is derived from an EMBL/GenBank/DDBJ whole genome shotgun (WGS) entry which is preliminary data.</text>
</comment>
<proteinExistence type="predicted"/>
<protein>
    <recommendedName>
        <fullName evidence="4">Zinc-ribbon domain-containing protein</fullName>
    </recommendedName>
</protein>
<dbReference type="RefSeq" id="WP_378285255.1">
    <property type="nucleotide sequence ID" value="NZ_JBHSON010000043.1"/>
</dbReference>
<evidence type="ECO:0000313" key="2">
    <source>
        <dbReference type="EMBL" id="MFC5749527.1"/>
    </source>
</evidence>
<feature type="compositionally biased region" description="Basic and acidic residues" evidence="1">
    <location>
        <begin position="1"/>
        <end position="11"/>
    </location>
</feature>
<dbReference type="Proteomes" id="UP001596074">
    <property type="component" value="Unassembled WGS sequence"/>
</dbReference>
<gene>
    <name evidence="2" type="ORF">ACFPZN_28225</name>
</gene>